<accession>A0A328YID4</accession>
<protein>
    <submittedName>
        <fullName evidence="1">Outer membrane protein Omp28</fullName>
    </submittedName>
</protein>
<reference evidence="1 2" key="1">
    <citation type="submission" date="2018-06" db="EMBL/GenBank/DDBJ databases">
        <title>Genomic Encyclopedia of Archaeal and Bacterial Type Strains, Phase II (KMG-II): from individual species to whole genera.</title>
        <authorList>
            <person name="Goeker M."/>
        </authorList>
    </citation>
    <scope>NUCLEOTIDE SEQUENCE [LARGE SCALE GENOMIC DNA]</scope>
    <source>
        <strain evidence="1 2">DSM 25663</strain>
    </source>
</reference>
<dbReference type="AlphaFoldDB" id="A0A328YID4"/>
<comment type="caution">
    <text evidence="1">The sequence shown here is derived from an EMBL/GenBank/DDBJ whole genome shotgun (WGS) entry which is preliminary data.</text>
</comment>
<dbReference type="SUPFAM" id="SSF52833">
    <property type="entry name" value="Thioredoxin-like"/>
    <property type="match status" value="1"/>
</dbReference>
<dbReference type="InterPro" id="IPR036249">
    <property type="entry name" value="Thioredoxin-like_sf"/>
</dbReference>
<sequence length="287" mass="31895">MYTRLINSSYRIMKKVFLFVCVIGLGILFSCSDTIVNENKPDQSVNAPAISGYFKKRVLIEDYTGTWCGNCTRVAYAIDQVNEQTDKAVVVAIHNGNDPYSFDGIAPLKNLILPNSPLALPVSRLNRMNVWTFPEPTNTQDALNLTGNNTTLGLAMNSSISNGTIDLDVNMKFLEDFSDLKLVVYLLEDKLIYPQRNYTDYYNAVNPINDYEHNHVLRNALTNILGDDLNGTTHGTTITKHFTLPIPTSVTNPSNISFVAFITGSDNKSLNARASKANENQAFEINP</sequence>
<name>A0A328YID4_9FLAO</name>
<keyword evidence="2" id="KW-1185">Reference proteome</keyword>
<gene>
    <name evidence="1" type="ORF">CLV55_106113</name>
</gene>
<dbReference type="PROSITE" id="PS51257">
    <property type="entry name" value="PROKAR_LIPOPROTEIN"/>
    <property type="match status" value="1"/>
</dbReference>
<dbReference type="EMBL" id="QLSZ01000006">
    <property type="protein sequence ID" value="RAR71762.1"/>
    <property type="molecule type" value="Genomic_DNA"/>
</dbReference>
<dbReference type="Gene3D" id="2.60.40.10">
    <property type="entry name" value="Immunoglobulins"/>
    <property type="match status" value="1"/>
</dbReference>
<organism evidence="1 2">
    <name type="scientific">Flavobacterium aciduliphilum</name>
    <dbReference type="NCBI Taxonomy" id="1101402"/>
    <lineage>
        <taxon>Bacteria</taxon>
        <taxon>Pseudomonadati</taxon>
        <taxon>Bacteroidota</taxon>
        <taxon>Flavobacteriia</taxon>
        <taxon>Flavobacteriales</taxon>
        <taxon>Flavobacteriaceae</taxon>
        <taxon>Flavobacterium</taxon>
    </lineage>
</organism>
<dbReference type="Proteomes" id="UP000248840">
    <property type="component" value="Unassembled WGS sequence"/>
</dbReference>
<evidence type="ECO:0000313" key="2">
    <source>
        <dbReference type="Proteomes" id="UP000248840"/>
    </source>
</evidence>
<dbReference type="InterPro" id="IPR013783">
    <property type="entry name" value="Ig-like_fold"/>
</dbReference>
<proteinExistence type="predicted"/>
<evidence type="ECO:0000313" key="1">
    <source>
        <dbReference type="EMBL" id="RAR71762.1"/>
    </source>
</evidence>
<dbReference type="InterPro" id="IPR021615">
    <property type="entry name" value="Omp28"/>
</dbReference>
<dbReference type="Pfam" id="PF11551">
    <property type="entry name" value="Omp28"/>
    <property type="match status" value="1"/>
</dbReference>